<dbReference type="SUPFAM" id="SSF88659">
    <property type="entry name" value="Sigma3 and sigma4 domains of RNA polymerase sigma factors"/>
    <property type="match status" value="1"/>
</dbReference>
<reference evidence="1" key="1">
    <citation type="submission" date="2016-10" db="EMBL/GenBank/DDBJ databases">
        <title>Sequence of Gallionella enrichment culture.</title>
        <authorList>
            <person name="Poehlein A."/>
            <person name="Muehling M."/>
            <person name="Daniel R."/>
        </authorList>
    </citation>
    <scope>NUCLEOTIDE SEQUENCE</scope>
</reference>
<dbReference type="SUPFAM" id="SSF88946">
    <property type="entry name" value="Sigma2 domain of RNA polymerase sigma factors"/>
    <property type="match status" value="1"/>
</dbReference>
<dbReference type="GO" id="GO:0003700">
    <property type="term" value="F:DNA-binding transcription factor activity"/>
    <property type="evidence" value="ECO:0007669"/>
    <property type="project" value="InterPro"/>
</dbReference>
<comment type="caution">
    <text evidence="1">The sequence shown here is derived from an EMBL/GenBank/DDBJ whole genome shotgun (WGS) entry which is preliminary data.</text>
</comment>
<name>A0A1J5R4V4_9ZZZZ</name>
<proteinExistence type="predicted"/>
<dbReference type="EMBL" id="MLJW01000442">
    <property type="protein sequence ID" value="OIQ87079.1"/>
    <property type="molecule type" value="Genomic_DNA"/>
</dbReference>
<dbReference type="Gene3D" id="1.10.1740.10">
    <property type="match status" value="1"/>
</dbReference>
<dbReference type="GO" id="GO:0006352">
    <property type="term" value="P:DNA-templated transcription initiation"/>
    <property type="evidence" value="ECO:0007669"/>
    <property type="project" value="InterPro"/>
</dbReference>
<dbReference type="AlphaFoldDB" id="A0A1J5R4V4"/>
<dbReference type="InterPro" id="IPR013324">
    <property type="entry name" value="RNA_pol_sigma_r3/r4-like"/>
</dbReference>
<protein>
    <submittedName>
        <fullName evidence="1">Uncharacterized protein</fullName>
    </submittedName>
</protein>
<accession>A0A1J5R4V4</accession>
<evidence type="ECO:0000313" key="1">
    <source>
        <dbReference type="EMBL" id="OIQ87079.1"/>
    </source>
</evidence>
<gene>
    <name evidence="1" type="ORF">GALL_310690</name>
</gene>
<organism evidence="1">
    <name type="scientific">mine drainage metagenome</name>
    <dbReference type="NCBI Taxonomy" id="410659"/>
    <lineage>
        <taxon>unclassified sequences</taxon>
        <taxon>metagenomes</taxon>
        <taxon>ecological metagenomes</taxon>
    </lineage>
</organism>
<dbReference type="InterPro" id="IPR013325">
    <property type="entry name" value="RNA_pol_sigma_r2"/>
</dbReference>
<sequence length="203" mass="22576">MKNIQQTGQSTATALAPKSLEDLAREAAAEIEAELTDGSAVNQLARELWGPLKAFMRNKGWGLEDPDRAASEALSLILASLDRYDRDRAPLMSWAWGVASNHLRSLLRTTSQARENRPASKYEEHHADRYHLAVVTPGQRLTMLAEILQLPVEDYQVLCDLFIEKKDATEVGRLHGLSAAAVRQRKKRLTARLHTCTCPVPPA</sequence>